<dbReference type="Proteomes" id="UP001230207">
    <property type="component" value="Unassembled WGS sequence"/>
</dbReference>
<dbReference type="NCBIfam" id="TIGR02588">
    <property type="entry name" value="TIGR02588 family protein"/>
    <property type="match status" value="1"/>
</dbReference>
<keyword evidence="1" id="KW-0472">Membrane</keyword>
<protein>
    <submittedName>
        <fullName evidence="2">Uncharacterized protein (TIGR02588 family)</fullName>
    </submittedName>
</protein>
<gene>
    <name evidence="2" type="ORF">QO002_001392</name>
</gene>
<keyword evidence="3" id="KW-1185">Reference proteome</keyword>
<evidence type="ECO:0000256" key="1">
    <source>
        <dbReference type="SAM" id="Phobius"/>
    </source>
</evidence>
<dbReference type="EMBL" id="JAUSVF010000001">
    <property type="protein sequence ID" value="MDQ0319254.1"/>
    <property type="molecule type" value="Genomic_DNA"/>
</dbReference>
<proteinExistence type="predicted"/>
<reference evidence="2 3" key="1">
    <citation type="submission" date="2023-07" db="EMBL/GenBank/DDBJ databases">
        <title>Genomic Encyclopedia of Type Strains, Phase IV (KMG-IV): sequencing the most valuable type-strain genomes for metagenomic binning, comparative biology and taxonomic classification.</title>
        <authorList>
            <person name="Goeker M."/>
        </authorList>
    </citation>
    <scope>NUCLEOTIDE SEQUENCE [LARGE SCALE GENOMIC DNA]</scope>
    <source>
        <strain evidence="2 3">DSM 1112</strain>
    </source>
</reference>
<evidence type="ECO:0000313" key="2">
    <source>
        <dbReference type="EMBL" id="MDQ0319254.1"/>
    </source>
</evidence>
<accession>A0ABU0BNF7</accession>
<organism evidence="2 3">
    <name type="scientific">Pararhizobium capsulatum DSM 1112</name>
    <dbReference type="NCBI Taxonomy" id="1121113"/>
    <lineage>
        <taxon>Bacteria</taxon>
        <taxon>Pseudomonadati</taxon>
        <taxon>Pseudomonadota</taxon>
        <taxon>Alphaproteobacteria</taxon>
        <taxon>Hyphomicrobiales</taxon>
        <taxon>Rhizobiaceae</taxon>
        <taxon>Rhizobium/Agrobacterium group</taxon>
        <taxon>Pararhizobium</taxon>
    </lineage>
</organism>
<name>A0ABU0BNF7_9HYPH</name>
<dbReference type="RefSeq" id="WP_307227994.1">
    <property type="nucleotide sequence ID" value="NZ_JAUSVF010000001.1"/>
</dbReference>
<feature type="transmembrane region" description="Helical" evidence="1">
    <location>
        <begin position="21"/>
        <end position="45"/>
    </location>
</feature>
<dbReference type="InterPro" id="IPR013417">
    <property type="entry name" value="CHP02588"/>
</dbReference>
<keyword evidence="1" id="KW-1133">Transmembrane helix</keyword>
<keyword evidence="1" id="KW-0812">Transmembrane</keyword>
<evidence type="ECO:0000313" key="3">
    <source>
        <dbReference type="Proteomes" id="UP001230207"/>
    </source>
</evidence>
<sequence>MSDTNDSNDRTRSRRVVDRDAHWIEWATGAVSALIVLAMIAWIAFQAPGEQDGLPELRVQVANTHKTGNGYRLAFTIYNDGRRTAAAVPVTGRLLDGTQLVEEREVTLDYVPAQSNVSGALLFNTDPGQHSLEISASGYEDP</sequence>
<comment type="caution">
    <text evidence="2">The sequence shown here is derived from an EMBL/GenBank/DDBJ whole genome shotgun (WGS) entry which is preliminary data.</text>
</comment>